<sequence length="135" mass="13806">MGELPMSPLSLAVAALFAQAAIAVPADARPAGADTASAYTDVAYTDLAAGRAQTALAKLESGGAARSDDPATLINLGSAYAAVGQNGRAMTAYQAAINSSQRYDLQMADGSWVDSREAARMAIRRLLATTAQASR</sequence>
<evidence type="ECO:0000256" key="1">
    <source>
        <dbReference type="SAM" id="SignalP"/>
    </source>
</evidence>
<reference evidence="2" key="2">
    <citation type="submission" date="2020-09" db="EMBL/GenBank/DDBJ databases">
        <authorList>
            <person name="Sun Q."/>
            <person name="Kim S."/>
        </authorList>
    </citation>
    <scope>NUCLEOTIDE SEQUENCE</scope>
    <source>
        <strain evidence="2">KCTC 32255</strain>
    </source>
</reference>
<evidence type="ECO:0000313" key="3">
    <source>
        <dbReference type="Proteomes" id="UP000648075"/>
    </source>
</evidence>
<reference evidence="2" key="1">
    <citation type="journal article" date="2014" name="Int. J. Syst. Evol. Microbiol.">
        <title>Complete genome sequence of Corynebacterium casei LMG S-19264T (=DSM 44701T), isolated from a smear-ripened cheese.</title>
        <authorList>
            <consortium name="US DOE Joint Genome Institute (JGI-PGF)"/>
            <person name="Walter F."/>
            <person name="Albersmeier A."/>
            <person name="Kalinowski J."/>
            <person name="Ruckert C."/>
        </authorList>
    </citation>
    <scope>NUCLEOTIDE SEQUENCE</scope>
    <source>
        <strain evidence="2">KCTC 32255</strain>
    </source>
</reference>
<accession>A0A918P9P0</accession>
<evidence type="ECO:0008006" key="4">
    <source>
        <dbReference type="Google" id="ProtNLM"/>
    </source>
</evidence>
<proteinExistence type="predicted"/>
<dbReference type="Gene3D" id="1.25.40.10">
    <property type="entry name" value="Tetratricopeptide repeat domain"/>
    <property type="match status" value="1"/>
</dbReference>
<dbReference type="AlphaFoldDB" id="A0A918P9P0"/>
<feature type="signal peptide" evidence="1">
    <location>
        <begin position="1"/>
        <end position="20"/>
    </location>
</feature>
<dbReference type="InterPro" id="IPR011990">
    <property type="entry name" value="TPR-like_helical_dom_sf"/>
</dbReference>
<comment type="caution">
    <text evidence="2">The sequence shown here is derived from an EMBL/GenBank/DDBJ whole genome shotgun (WGS) entry which is preliminary data.</text>
</comment>
<evidence type="ECO:0000313" key="2">
    <source>
        <dbReference type="EMBL" id="GGY92746.1"/>
    </source>
</evidence>
<feature type="chain" id="PRO_5037134203" description="Tetratricopeptide repeat protein" evidence="1">
    <location>
        <begin position="21"/>
        <end position="135"/>
    </location>
</feature>
<protein>
    <recommendedName>
        <fullName evidence="4">Tetratricopeptide repeat protein</fullName>
    </recommendedName>
</protein>
<organism evidence="2 3">
    <name type="scientific">Novosphingobium colocasiae</name>
    <dbReference type="NCBI Taxonomy" id="1256513"/>
    <lineage>
        <taxon>Bacteria</taxon>
        <taxon>Pseudomonadati</taxon>
        <taxon>Pseudomonadota</taxon>
        <taxon>Alphaproteobacteria</taxon>
        <taxon>Sphingomonadales</taxon>
        <taxon>Sphingomonadaceae</taxon>
        <taxon>Novosphingobium</taxon>
    </lineage>
</organism>
<dbReference type="EMBL" id="BMZA01000001">
    <property type="protein sequence ID" value="GGY92746.1"/>
    <property type="molecule type" value="Genomic_DNA"/>
</dbReference>
<name>A0A918P9P0_9SPHN</name>
<dbReference type="Proteomes" id="UP000648075">
    <property type="component" value="Unassembled WGS sequence"/>
</dbReference>
<dbReference type="SUPFAM" id="SSF48452">
    <property type="entry name" value="TPR-like"/>
    <property type="match status" value="1"/>
</dbReference>
<keyword evidence="1" id="KW-0732">Signal</keyword>
<keyword evidence="3" id="KW-1185">Reference proteome</keyword>
<gene>
    <name evidence="2" type="ORF">GCM10011614_04460</name>
</gene>